<dbReference type="AlphaFoldDB" id="C0EHT2"/>
<evidence type="ECO:0000313" key="1">
    <source>
        <dbReference type="EMBL" id="EEG29012.1"/>
    </source>
</evidence>
<name>C0EHT2_9FIRM</name>
<reference evidence="1 2" key="2">
    <citation type="submission" date="2009-02" db="EMBL/GenBank/DDBJ databases">
        <title>Draft genome sequence of Clostridium methylpentosum (DSM 5476).</title>
        <authorList>
            <person name="Sudarsanam P."/>
            <person name="Ley R."/>
            <person name="Guruge J."/>
            <person name="Turnbaugh P.J."/>
            <person name="Mahowald M."/>
            <person name="Liep D."/>
            <person name="Gordon J."/>
        </authorList>
    </citation>
    <scope>NUCLEOTIDE SEQUENCE [LARGE SCALE GENOMIC DNA]</scope>
    <source>
        <strain evidence="1 2">DSM 5476</strain>
    </source>
</reference>
<reference evidence="1 2" key="1">
    <citation type="submission" date="2009-01" db="EMBL/GenBank/DDBJ databases">
        <authorList>
            <person name="Fulton L."/>
            <person name="Clifton S."/>
            <person name="Fulton B."/>
            <person name="Xu J."/>
            <person name="Minx P."/>
            <person name="Pepin K.H."/>
            <person name="Johnson M."/>
            <person name="Bhonagiri V."/>
            <person name="Nash W.E."/>
            <person name="Mardis E.R."/>
            <person name="Wilson R.K."/>
        </authorList>
    </citation>
    <scope>NUCLEOTIDE SEQUENCE [LARGE SCALE GENOMIC DNA]</scope>
    <source>
        <strain evidence="1 2">DSM 5476</strain>
    </source>
</reference>
<dbReference type="EMBL" id="ACEC01000119">
    <property type="protein sequence ID" value="EEG29012.1"/>
    <property type="molecule type" value="Genomic_DNA"/>
</dbReference>
<comment type="caution">
    <text evidence="1">The sequence shown here is derived from an EMBL/GenBank/DDBJ whole genome shotgun (WGS) entry which is preliminary data.</text>
</comment>
<gene>
    <name evidence="1" type="ORF">CLOSTMETH_03427</name>
</gene>
<organism evidence="1 2">
    <name type="scientific">[Clostridium] methylpentosum DSM 5476</name>
    <dbReference type="NCBI Taxonomy" id="537013"/>
    <lineage>
        <taxon>Bacteria</taxon>
        <taxon>Bacillati</taxon>
        <taxon>Bacillota</taxon>
        <taxon>Clostridia</taxon>
        <taxon>Eubacteriales</taxon>
        <taxon>Oscillospiraceae</taxon>
        <taxon>Oscillospiraceae incertae sedis</taxon>
    </lineage>
</organism>
<accession>C0EHT2</accession>
<keyword evidence="2" id="KW-1185">Reference proteome</keyword>
<protein>
    <submittedName>
        <fullName evidence="1">Uncharacterized protein</fullName>
    </submittedName>
</protein>
<dbReference type="STRING" id="537013.CLOSTMETH_03427"/>
<sequence length="60" mass="6524">MFAKSAGTESFQHGGFYQAAGDWRETSDQYTKNPRNKVFSLYDACDNAAVSKTAARGAAQ</sequence>
<dbReference type="HOGENOM" id="CLU_2933181_0_0_9"/>
<evidence type="ECO:0000313" key="2">
    <source>
        <dbReference type="Proteomes" id="UP000003340"/>
    </source>
</evidence>
<proteinExistence type="predicted"/>
<dbReference type="Proteomes" id="UP000003340">
    <property type="component" value="Unassembled WGS sequence"/>
</dbReference>